<organism evidence="2 3">
    <name type="scientific">Durusdinium trenchii</name>
    <dbReference type="NCBI Taxonomy" id="1381693"/>
    <lineage>
        <taxon>Eukaryota</taxon>
        <taxon>Sar</taxon>
        <taxon>Alveolata</taxon>
        <taxon>Dinophyceae</taxon>
        <taxon>Suessiales</taxon>
        <taxon>Symbiodiniaceae</taxon>
        <taxon>Durusdinium</taxon>
    </lineage>
</organism>
<reference evidence="2 3" key="1">
    <citation type="submission" date="2024-02" db="EMBL/GenBank/DDBJ databases">
        <authorList>
            <person name="Chen Y."/>
            <person name="Shah S."/>
            <person name="Dougan E. K."/>
            <person name="Thang M."/>
            <person name="Chan C."/>
        </authorList>
    </citation>
    <scope>NUCLEOTIDE SEQUENCE [LARGE SCALE GENOMIC DNA]</scope>
</reference>
<evidence type="ECO:0000256" key="1">
    <source>
        <dbReference type="SAM" id="MobiDB-lite"/>
    </source>
</evidence>
<dbReference type="EMBL" id="CAXAMN010023799">
    <property type="protein sequence ID" value="CAK9080949.1"/>
    <property type="molecule type" value="Genomic_DNA"/>
</dbReference>
<accession>A0ABP0Q1P8</accession>
<name>A0ABP0Q1P8_9DINO</name>
<dbReference type="Proteomes" id="UP001642484">
    <property type="component" value="Unassembled WGS sequence"/>
</dbReference>
<evidence type="ECO:0000313" key="3">
    <source>
        <dbReference type="Proteomes" id="UP001642484"/>
    </source>
</evidence>
<keyword evidence="3" id="KW-1185">Reference proteome</keyword>
<sequence length="115" mass="12515">MEQTTGKETHLVASKPSRQARPLGAHFTNCSVKTVRSLLVRQRKQDDSVESCSSPGRMIFCGTTTSTQPALLPDTKVPAGLKVCPQENAERQVGSKVCFLPRMAGGRPPLPRQQI</sequence>
<evidence type="ECO:0000313" key="2">
    <source>
        <dbReference type="EMBL" id="CAK9080949.1"/>
    </source>
</evidence>
<feature type="region of interest" description="Disordered" evidence="1">
    <location>
        <begin position="1"/>
        <end position="23"/>
    </location>
</feature>
<protein>
    <submittedName>
        <fullName evidence="2">Uncharacterized protein</fullName>
    </submittedName>
</protein>
<gene>
    <name evidence="2" type="ORF">CCMP2556_LOCUS39659</name>
</gene>
<comment type="caution">
    <text evidence="2">The sequence shown here is derived from an EMBL/GenBank/DDBJ whole genome shotgun (WGS) entry which is preliminary data.</text>
</comment>
<proteinExistence type="predicted"/>
<feature type="compositionally biased region" description="Basic and acidic residues" evidence="1">
    <location>
        <begin position="1"/>
        <end position="10"/>
    </location>
</feature>